<sequence length="480" mass="51692">MMTMAKTLLHRWLFTVAILLHAATTTTTNTGGAFAAASSSVQRITLPETSSALCLDGNPAGFFLEKAAGESKDRDKFVVFLQGGGLCRSQADCVARSRTALGSFRRNTSPNRVQLLDDEGSPFYAFNKVRIPYCSGDVWRGTAKRSSNWANLPIMGHSIVMAVIDELLPSLANASELVLLGESAGAIGVCNVADVIKQRLTPLGVEVRAVVDSGWFPSWKLDLTETPLTTDDAMRERTMAQQFFGGDVHKACLAAELPRKNDDGGEAMDWPTVVTDDTSVDVVRAVIACSTCDKILMNSNVTSWMIRNNRWDSYPEAAGALVCGIASLPACLNLAGPSQGLREWGKRLEQDLANGIARFGSGLGFYIPSCYSHFATNAQYIGQTSPIQATSLWWQASSSNTSAEKAREYQLMDGYGDNLQCNPSCGGDCRRCSLLQQTACLNGCAEPSQPCALIRFNSSDDDIVINKVAAADEPCAPFGM</sequence>
<dbReference type="PANTHER" id="PTHR21562">
    <property type="entry name" value="NOTUM-RELATED"/>
    <property type="match status" value="1"/>
</dbReference>
<dbReference type="InterPro" id="IPR004963">
    <property type="entry name" value="PAE/NOTUM"/>
</dbReference>
<protein>
    <recommendedName>
        <fullName evidence="5">Pectin acetylesterase</fullName>
        <ecNumber evidence="5">3.1.1.-</ecNumber>
    </recommendedName>
</protein>
<name>A0A830HZX3_9CHLO</name>
<dbReference type="EC" id="3.1.1.-" evidence="5"/>
<dbReference type="OrthoDB" id="2015280at2759"/>
<feature type="signal peptide" evidence="5">
    <location>
        <begin position="1"/>
        <end position="28"/>
    </location>
</feature>
<evidence type="ECO:0000256" key="4">
    <source>
        <dbReference type="ARBA" id="ARBA00022512"/>
    </source>
</evidence>
<keyword evidence="4 5" id="KW-0134">Cell wall</keyword>
<dbReference type="Pfam" id="PF03283">
    <property type="entry name" value="PAE"/>
    <property type="match status" value="1"/>
</dbReference>
<gene>
    <name evidence="6" type="ORF">PPROV_001009800</name>
</gene>
<dbReference type="GO" id="GO:0071555">
    <property type="term" value="P:cell wall organization"/>
    <property type="evidence" value="ECO:0007669"/>
    <property type="project" value="UniProtKB-KW"/>
</dbReference>
<comment type="function">
    <text evidence="1 5">Hydrolyzes acetyl esters in homogalacturonan regions of pectin. In type I primary cell wall, galacturonic acid residues of pectin can be acetylated at the O-2 and O-3 positions. Decreasing the degree of acetylation of pectin gels in vitro alters their physical properties.</text>
</comment>
<dbReference type="GO" id="GO:0016787">
    <property type="term" value="F:hydrolase activity"/>
    <property type="evidence" value="ECO:0007669"/>
    <property type="project" value="UniProtKB-KW"/>
</dbReference>
<keyword evidence="5" id="KW-0378">Hydrolase</keyword>
<comment type="subcellular location">
    <subcellularLocation>
        <location evidence="2 5">Secreted</location>
        <location evidence="2 5">Cell wall</location>
    </subcellularLocation>
</comment>
<evidence type="ECO:0000256" key="2">
    <source>
        <dbReference type="ARBA" id="ARBA00004191"/>
    </source>
</evidence>
<organism evidence="6 7">
    <name type="scientific">Pycnococcus provasolii</name>
    <dbReference type="NCBI Taxonomy" id="41880"/>
    <lineage>
        <taxon>Eukaryota</taxon>
        <taxon>Viridiplantae</taxon>
        <taxon>Chlorophyta</taxon>
        <taxon>Pseudoscourfieldiophyceae</taxon>
        <taxon>Pseudoscourfieldiales</taxon>
        <taxon>Pycnococcaceae</taxon>
        <taxon>Pycnococcus</taxon>
    </lineage>
</organism>
<keyword evidence="5" id="KW-0732">Signal</keyword>
<dbReference type="AlphaFoldDB" id="A0A830HZX3"/>
<evidence type="ECO:0000256" key="5">
    <source>
        <dbReference type="RuleBase" id="RU363114"/>
    </source>
</evidence>
<dbReference type="PANTHER" id="PTHR21562:SF83">
    <property type="entry name" value="PECTIN ACETYLESTERASE 4"/>
    <property type="match status" value="1"/>
</dbReference>
<proteinExistence type="inferred from homology"/>
<evidence type="ECO:0000313" key="6">
    <source>
        <dbReference type="EMBL" id="GHP11370.1"/>
    </source>
</evidence>
<evidence type="ECO:0000256" key="1">
    <source>
        <dbReference type="ARBA" id="ARBA00003534"/>
    </source>
</evidence>
<comment type="caution">
    <text evidence="6">The sequence shown here is derived from an EMBL/GenBank/DDBJ whole genome shotgun (WGS) entry which is preliminary data.</text>
</comment>
<accession>A0A830HZX3</accession>
<feature type="chain" id="PRO_5033094674" description="Pectin acetylesterase" evidence="5">
    <location>
        <begin position="29"/>
        <end position="480"/>
    </location>
</feature>
<reference evidence="6" key="1">
    <citation type="submission" date="2020-10" db="EMBL/GenBank/DDBJ databases">
        <title>Unveiling of a novel bifunctional photoreceptor, Dualchrome1, isolated from a cosmopolitan green alga.</title>
        <authorList>
            <person name="Suzuki S."/>
            <person name="Kawachi M."/>
        </authorList>
    </citation>
    <scope>NUCLEOTIDE SEQUENCE</scope>
    <source>
        <strain evidence="6">NIES 2893</strain>
    </source>
</reference>
<evidence type="ECO:0000256" key="3">
    <source>
        <dbReference type="ARBA" id="ARBA00005784"/>
    </source>
</evidence>
<dbReference type="Proteomes" id="UP000660262">
    <property type="component" value="Unassembled WGS sequence"/>
</dbReference>
<keyword evidence="7" id="KW-1185">Reference proteome</keyword>
<keyword evidence="5" id="KW-0964">Secreted</keyword>
<evidence type="ECO:0000313" key="7">
    <source>
        <dbReference type="Proteomes" id="UP000660262"/>
    </source>
</evidence>
<dbReference type="EMBL" id="BNJQ01000034">
    <property type="protein sequence ID" value="GHP11370.1"/>
    <property type="molecule type" value="Genomic_DNA"/>
</dbReference>
<keyword evidence="5" id="KW-0961">Cell wall biogenesis/degradation</keyword>
<comment type="similarity">
    <text evidence="3 5">Belongs to the pectinacetylesterase family.</text>
</comment>